<dbReference type="Proteomes" id="UP001324427">
    <property type="component" value="Unassembled WGS sequence"/>
</dbReference>
<evidence type="ECO:0000256" key="2">
    <source>
        <dbReference type="ARBA" id="ARBA00022630"/>
    </source>
</evidence>
<dbReference type="InterPro" id="IPR050493">
    <property type="entry name" value="FAD-dep_Monooxygenase_BioMet"/>
</dbReference>
<reference evidence="7 8" key="1">
    <citation type="submission" date="2021-11" db="EMBL/GenBank/DDBJ databases">
        <title>Black yeast isolated from Biological Soil Crust.</title>
        <authorList>
            <person name="Kurbessoian T."/>
        </authorList>
    </citation>
    <scope>NUCLEOTIDE SEQUENCE [LARGE SCALE GENOMIC DNA]</scope>
    <source>
        <strain evidence="7 8">CCFEE 5522</strain>
    </source>
</reference>
<organism evidence="7 8">
    <name type="scientific">Oleoguttula mirabilis</name>
    <dbReference type="NCBI Taxonomy" id="1507867"/>
    <lineage>
        <taxon>Eukaryota</taxon>
        <taxon>Fungi</taxon>
        <taxon>Dikarya</taxon>
        <taxon>Ascomycota</taxon>
        <taxon>Pezizomycotina</taxon>
        <taxon>Dothideomycetes</taxon>
        <taxon>Dothideomycetidae</taxon>
        <taxon>Mycosphaerellales</taxon>
        <taxon>Teratosphaeriaceae</taxon>
        <taxon>Oleoguttula</taxon>
    </lineage>
</organism>
<evidence type="ECO:0000313" key="8">
    <source>
        <dbReference type="Proteomes" id="UP001324427"/>
    </source>
</evidence>
<name>A0AAV9JPM6_9PEZI</name>
<keyword evidence="5" id="KW-0503">Monooxygenase</keyword>
<feature type="domain" description="FAD-binding" evidence="6">
    <location>
        <begin position="59"/>
        <end position="264"/>
    </location>
</feature>
<dbReference type="SUPFAM" id="SSF51905">
    <property type="entry name" value="FAD/NAD(P)-binding domain"/>
    <property type="match status" value="1"/>
</dbReference>
<evidence type="ECO:0000256" key="1">
    <source>
        <dbReference type="ARBA" id="ARBA00007992"/>
    </source>
</evidence>
<dbReference type="PANTHER" id="PTHR13789">
    <property type="entry name" value="MONOOXYGENASE"/>
    <property type="match status" value="1"/>
</dbReference>
<dbReference type="InterPro" id="IPR002938">
    <property type="entry name" value="FAD-bd"/>
</dbReference>
<dbReference type="AlphaFoldDB" id="A0AAV9JPM6"/>
<evidence type="ECO:0000259" key="6">
    <source>
        <dbReference type="Pfam" id="PF01494"/>
    </source>
</evidence>
<dbReference type="GO" id="GO:0004497">
    <property type="term" value="F:monooxygenase activity"/>
    <property type="evidence" value="ECO:0007669"/>
    <property type="project" value="UniProtKB-KW"/>
</dbReference>
<dbReference type="PANTHER" id="PTHR13789:SF172">
    <property type="entry name" value="HYDROXYLASE, PUTATIVE (AFU_ORTHOLOGUE AFUA_1G12410)-RELATED"/>
    <property type="match status" value="1"/>
</dbReference>
<keyword evidence="8" id="KW-1185">Reference proteome</keyword>
<gene>
    <name evidence="7" type="ORF">LTR36_000984</name>
</gene>
<dbReference type="InterPro" id="IPR036188">
    <property type="entry name" value="FAD/NAD-bd_sf"/>
</dbReference>
<evidence type="ECO:0000256" key="3">
    <source>
        <dbReference type="ARBA" id="ARBA00022827"/>
    </source>
</evidence>
<dbReference type="SUPFAM" id="SSF54373">
    <property type="entry name" value="FAD-linked reductases, C-terminal domain"/>
    <property type="match status" value="1"/>
</dbReference>
<keyword evidence="2" id="KW-0285">Flavoprotein</keyword>
<comment type="similarity">
    <text evidence="1">Belongs to the paxM FAD-dependent monooxygenase family.</text>
</comment>
<proteinExistence type="inferred from homology"/>
<dbReference type="GO" id="GO:0071949">
    <property type="term" value="F:FAD binding"/>
    <property type="evidence" value="ECO:0007669"/>
    <property type="project" value="InterPro"/>
</dbReference>
<evidence type="ECO:0000256" key="4">
    <source>
        <dbReference type="ARBA" id="ARBA00023002"/>
    </source>
</evidence>
<dbReference type="Gene3D" id="3.50.50.60">
    <property type="entry name" value="FAD/NAD(P)-binding domain"/>
    <property type="match status" value="1"/>
</dbReference>
<keyword evidence="3" id="KW-0274">FAD</keyword>
<keyword evidence="4" id="KW-0560">Oxidoreductase</keyword>
<dbReference type="PRINTS" id="PR00420">
    <property type="entry name" value="RNGMNOXGNASE"/>
</dbReference>
<evidence type="ECO:0000256" key="5">
    <source>
        <dbReference type="ARBA" id="ARBA00023033"/>
    </source>
</evidence>
<comment type="caution">
    <text evidence="7">The sequence shown here is derived from an EMBL/GenBank/DDBJ whole genome shotgun (WGS) entry which is preliminary data.</text>
</comment>
<protein>
    <recommendedName>
        <fullName evidence="6">FAD-binding domain-containing protein</fullName>
    </recommendedName>
</protein>
<dbReference type="EMBL" id="JAVFHQ010000011">
    <property type="protein sequence ID" value="KAK4547328.1"/>
    <property type="molecule type" value="Genomic_DNA"/>
</dbReference>
<dbReference type="Pfam" id="PF01494">
    <property type="entry name" value="FAD_binding_3"/>
    <property type="match status" value="1"/>
</dbReference>
<sequence length="327" mass="36415">MYVYNMFHRVDMHQMLMHTATGEGEGLPARLVVNHKCVDIDLSRGVISFDNGRTAKHDAVIGADGIGSAVRKIIGIVPDKTPSTSTCLHANVPVARARELGLEDYSLNSGIEYWGGQGMSKIVLSPCKVSKDGPEVLSYYCFFPREKGTFGDEGWNYEASVEELLAPYPDLDEKVLAHLRVSEDIRPWRLWVHKPYEYWAHGKACIMGDAAHPMMPDQSQGACMAIEDAAALGIVFSKKHFRGDVEQTLKLYEAVRKPRATRVQAASARARENITERIGFSSNTSHKDYRVADEKNKLTIEEMNGYDMHEDVKVKATSLVPGDRASL</sequence>
<accession>A0AAV9JPM6</accession>
<evidence type="ECO:0000313" key="7">
    <source>
        <dbReference type="EMBL" id="KAK4547328.1"/>
    </source>
</evidence>